<keyword evidence="2" id="KW-1185">Reference proteome</keyword>
<proteinExistence type="predicted"/>
<sequence length="55" mass="5972">MEEFSAFAAYLVTSGAFELNMAAKMGSLWEKLVSMKGGGSQIDFSQFESPDDRSA</sequence>
<gene>
    <name evidence="1" type="ORF">SAY86_016025</name>
</gene>
<comment type="caution">
    <text evidence="1">The sequence shown here is derived from an EMBL/GenBank/DDBJ whole genome shotgun (WGS) entry which is preliminary data.</text>
</comment>
<reference evidence="1 2" key="1">
    <citation type="journal article" date="2023" name="Hortic Res">
        <title>Pangenome of water caltrop reveals structural variations and asymmetric subgenome divergence after allopolyploidization.</title>
        <authorList>
            <person name="Zhang X."/>
            <person name="Chen Y."/>
            <person name="Wang L."/>
            <person name="Yuan Y."/>
            <person name="Fang M."/>
            <person name="Shi L."/>
            <person name="Lu R."/>
            <person name="Comes H.P."/>
            <person name="Ma Y."/>
            <person name="Chen Y."/>
            <person name="Huang G."/>
            <person name="Zhou Y."/>
            <person name="Zheng Z."/>
            <person name="Qiu Y."/>
        </authorList>
    </citation>
    <scope>NUCLEOTIDE SEQUENCE [LARGE SCALE GENOMIC DNA]</scope>
    <source>
        <strain evidence="1">F231</strain>
    </source>
</reference>
<accession>A0AAN7R126</accession>
<evidence type="ECO:0000313" key="2">
    <source>
        <dbReference type="Proteomes" id="UP001346149"/>
    </source>
</evidence>
<dbReference type="EMBL" id="JAXQNO010000016">
    <property type="protein sequence ID" value="KAK4781923.1"/>
    <property type="molecule type" value="Genomic_DNA"/>
</dbReference>
<protein>
    <submittedName>
        <fullName evidence="1">Uncharacterized protein</fullName>
    </submittedName>
</protein>
<organism evidence="1 2">
    <name type="scientific">Trapa natans</name>
    <name type="common">Water chestnut</name>
    <dbReference type="NCBI Taxonomy" id="22666"/>
    <lineage>
        <taxon>Eukaryota</taxon>
        <taxon>Viridiplantae</taxon>
        <taxon>Streptophyta</taxon>
        <taxon>Embryophyta</taxon>
        <taxon>Tracheophyta</taxon>
        <taxon>Spermatophyta</taxon>
        <taxon>Magnoliopsida</taxon>
        <taxon>eudicotyledons</taxon>
        <taxon>Gunneridae</taxon>
        <taxon>Pentapetalae</taxon>
        <taxon>rosids</taxon>
        <taxon>malvids</taxon>
        <taxon>Myrtales</taxon>
        <taxon>Lythraceae</taxon>
        <taxon>Trapa</taxon>
    </lineage>
</organism>
<dbReference type="Proteomes" id="UP001346149">
    <property type="component" value="Unassembled WGS sequence"/>
</dbReference>
<dbReference type="AlphaFoldDB" id="A0AAN7R126"/>
<evidence type="ECO:0000313" key="1">
    <source>
        <dbReference type="EMBL" id="KAK4781923.1"/>
    </source>
</evidence>
<name>A0AAN7R126_TRANT</name>